<dbReference type="Pfam" id="PF00440">
    <property type="entry name" value="TetR_N"/>
    <property type="match status" value="1"/>
</dbReference>
<keyword evidence="2 4" id="KW-0238">DNA-binding</keyword>
<dbReference type="SUPFAM" id="SSF46689">
    <property type="entry name" value="Homeodomain-like"/>
    <property type="match status" value="1"/>
</dbReference>
<comment type="caution">
    <text evidence="7">The sequence shown here is derived from an EMBL/GenBank/DDBJ whole genome shotgun (WGS) entry which is preliminary data.</text>
</comment>
<keyword evidence="8" id="KW-1185">Reference proteome</keyword>
<dbReference type="Proteomes" id="UP000588586">
    <property type="component" value="Unassembled WGS sequence"/>
</dbReference>
<dbReference type="InterPro" id="IPR009057">
    <property type="entry name" value="Homeodomain-like_sf"/>
</dbReference>
<dbReference type="Gene3D" id="1.10.357.10">
    <property type="entry name" value="Tetracycline Repressor, domain 2"/>
    <property type="match status" value="1"/>
</dbReference>
<accession>A0A849HG52</accession>
<keyword evidence="1" id="KW-0805">Transcription regulation</keyword>
<protein>
    <submittedName>
        <fullName evidence="7">TetR/AcrR family transcriptional regulator</fullName>
    </submittedName>
</protein>
<feature type="domain" description="HTH tetR-type" evidence="6">
    <location>
        <begin position="24"/>
        <end position="84"/>
    </location>
</feature>
<proteinExistence type="predicted"/>
<dbReference type="EMBL" id="JABEPQ010000002">
    <property type="protein sequence ID" value="NNM46242.1"/>
    <property type="molecule type" value="Genomic_DNA"/>
</dbReference>
<feature type="compositionally biased region" description="Polar residues" evidence="5">
    <location>
        <begin position="1"/>
        <end position="10"/>
    </location>
</feature>
<evidence type="ECO:0000313" key="7">
    <source>
        <dbReference type="EMBL" id="NNM46242.1"/>
    </source>
</evidence>
<keyword evidence="3" id="KW-0804">Transcription</keyword>
<evidence type="ECO:0000256" key="3">
    <source>
        <dbReference type="ARBA" id="ARBA00023163"/>
    </source>
</evidence>
<evidence type="ECO:0000259" key="6">
    <source>
        <dbReference type="PROSITE" id="PS50977"/>
    </source>
</evidence>
<dbReference type="PROSITE" id="PS50977">
    <property type="entry name" value="HTH_TETR_2"/>
    <property type="match status" value="1"/>
</dbReference>
<dbReference type="AlphaFoldDB" id="A0A849HG52"/>
<dbReference type="PRINTS" id="PR00455">
    <property type="entry name" value="HTHTETR"/>
</dbReference>
<dbReference type="PANTHER" id="PTHR30055:SF234">
    <property type="entry name" value="HTH-TYPE TRANSCRIPTIONAL REGULATOR BETI"/>
    <property type="match status" value="1"/>
</dbReference>
<dbReference type="GO" id="GO:0000976">
    <property type="term" value="F:transcription cis-regulatory region binding"/>
    <property type="evidence" value="ECO:0007669"/>
    <property type="project" value="TreeGrafter"/>
</dbReference>
<sequence length="220" mass="24285">MAVVKSSDQGTRPYRSAVREEGARRTRHAIVVAATRLFEQQGYGPTSLAQVATAAGVSRPTVTTVFGSKPALLSAVLDEALAGDDEPVPVAERPWFRPVWDADSPEGVVAAYAEVCTVIGRRAGRLFEVVRRASDAGPEVAELWERTQRNRRAGAQMVVDQVRKVAGSRSRRASDGRTVDAIWFFNDPVHYDTLVHECGWREKDFTTWLAAMMTDAVRRD</sequence>
<evidence type="ECO:0000256" key="4">
    <source>
        <dbReference type="PROSITE-ProRule" id="PRU00335"/>
    </source>
</evidence>
<dbReference type="InterPro" id="IPR001647">
    <property type="entry name" value="HTH_TetR"/>
</dbReference>
<feature type="DNA-binding region" description="H-T-H motif" evidence="4">
    <location>
        <begin position="47"/>
        <end position="66"/>
    </location>
</feature>
<evidence type="ECO:0000256" key="2">
    <source>
        <dbReference type="ARBA" id="ARBA00023125"/>
    </source>
</evidence>
<organism evidence="7 8">
    <name type="scientific">Knoellia koreensis</name>
    <dbReference type="NCBI Taxonomy" id="2730921"/>
    <lineage>
        <taxon>Bacteria</taxon>
        <taxon>Bacillati</taxon>
        <taxon>Actinomycetota</taxon>
        <taxon>Actinomycetes</taxon>
        <taxon>Micrococcales</taxon>
        <taxon>Intrasporangiaceae</taxon>
        <taxon>Knoellia</taxon>
    </lineage>
</organism>
<dbReference type="InterPro" id="IPR050109">
    <property type="entry name" value="HTH-type_TetR-like_transc_reg"/>
</dbReference>
<reference evidence="7 8" key="1">
    <citation type="submission" date="2020-04" db="EMBL/GenBank/DDBJ databases">
        <title>Knoellia sp. isolate from air conditioner.</title>
        <authorList>
            <person name="Chea S."/>
            <person name="Kim D.-U."/>
        </authorList>
    </citation>
    <scope>NUCLEOTIDE SEQUENCE [LARGE SCALE GENOMIC DNA]</scope>
    <source>
        <strain evidence="7 8">DB2414S</strain>
    </source>
</reference>
<feature type="region of interest" description="Disordered" evidence="5">
    <location>
        <begin position="1"/>
        <end position="21"/>
    </location>
</feature>
<gene>
    <name evidence="7" type="ORF">HJG52_09515</name>
</gene>
<evidence type="ECO:0000256" key="1">
    <source>
        <dbReference type="ARBA" id="ARBA00023015"/>
    </source>
</evidence>
<evidence type="ECO:0000313" key="8">
    <source>
        <dbReference type="Proteomes" id="UP000588586"/>
    </source>
</evidence>
<evidence type="ECO:0000256" key="5">
    <source>
        <dbReference type="SAM" id="MobiDB-lite"/>
    </source>
</evidence>
<dbReference type="GO" id="GO:0003700">
    <property type="term" value="F:DNA-binding transcription factor activity"/>
    <property type="evidence" value="ECO:0007669"/>
    <property type="project" value="TreeGrafter"/>
</dbReference>
<dbReference type="PANTHER" id="PTHR30055">
    <property type="entry name" value="HTH-TYPE TRANSCRIPTIONAL REGULATOR RUTR"/>
    <property type="match status" value="1"/>
</dbReference>
<name>A0A849HG52_9MICO</name>